<dbReference type="EMBL" id="VOSM01000021">
    <property type="protein sequence ID" value="TXD33527.1"/>
    <property type="molecule type" value="Genomic_DNA"/>
</dbReference>
<accession>A0A5C6X2A7</accession>
<evidence type="ECO:0000313" key="1">
    <source>
        <dbReference type="EMBL" id="TXD33527.1"/>
    </source>
</evidence>
<evidence type="ECO:0000313" key="2">
    <source>
        <dbReference type="Proteomes" id="UP000321412"/>
    </source>
</evidence>
<reference evidence="1 2" key="1">
    <citation type="submission" date="2019-08" db="EMBL/GenBank/DDBJ databases">
        <title>Bradymonadales sp. TMQ4.</title>
        <authorList>
            <person name="Liang Q."/>
        </authorList>
    </citation>
    <scope>NUCLEOTIDE SEQUENCE [LARGE SCALE GENOMIC DNA]</scope>
    <source>
        <strain evidence="1 2">TMQ4</strain>
    </source>
</reference>
<comment type="caution">
    <text evidence="1">The sequence shown here is derived from an EMBL/GenBank/DDBJ whole genome shotgun (WGS) entry which is preliminary data.</text>
</comment>
<protein>
    <submittedName>
        <fullName evidence="1">Uncharacterized protein</fullName>
    </submittedName>
</protein>
<sequence length="82" mass="9074">MMAKKWSRSALRRVFALAVVSVSLVGCVTPGMREVEAVDSSASSVTFLYSQHTGEESERGVISCEIEEDRLSDCQIIDVEYK</sequence>
<name>A0A5C6X2A7_9DELT</name>
<gene>
    <name evidence="1" type="ORF">FRC98_20490</name>
</gene>
<organism evidence="1 2">
    <name type="scientific">Lujinxingia vulgaris</name>
    <dbReference type="NCBI Taxonomy" id="2600176"/>
    <lineage>
        <taxon>Bacteria</taxon>
        <taxon>Deltaproteobacteria</taxon>
        <taxon>Bradymonadales</taxon>
        <taxon>Lujinxingiaceae</taxon>
        <taxon>Lujinxingia</taxon>
    </lineage>
</organism>
<dbReference type="Proteomes" id="UP000321412">
    <property type="component" value="Unassembled WGS sequence"/>
</dbReference>
<proteinExistence type="predicted"/>
<keyword evidence="2" id="KW-1185">Reference proteome</keyword>
<dbReference type="AlphaFoldDB" id="A0A5C6X2A7"/>
<dbReference type="PROSITE" id="PS51257">
    <property type="entry name" value="PROKAR_LIPOPROTEIN"/>
    <property type="match status" value="1"/>
</dbReference>